<dbReference type="InterPro" id="IPR015931">
    <property type="entry name" value="Acnase/IPM_dHydase_lsu_aba_1/3"/>
</dbReference>
<comment type="caution">
    <text evidence="20">The sequence shown here is derived from an EMBL/GenBank/DDBJ whole genome shotgun (WGS) entry which is preliminary data.</text>
</comment>
<evidence type="ECO:0000256" key="17">
    <source>
        <dbReference type="RuleBase" id="RU004443"/>
    </source>
</evidence>
<dbReference type="InterPro" id="IPR001030">
    <property type="entry name" value="Acoase/IPM_deHydtase_lsu_aba"/>
</dbReference>
<dbReference type="EC" id="1.1.1.85" evidence="5 18"/>
<dbReference type="OrthoDB" id="419183at2759"/>
<dbReference type="PANTHER" id="PTHR42979">
    <property type="entry name" value="3-ISOPROPYLMALATE DEHYDROGENASE"/>
    <property type="match status" value="1"/>
</dbReference>
<dbReference type="GO" id="GO:0016836">
    <property type="term" value="F:hydro-lyase activity"/>
    <property type="evidence" value="ECO:0007669"/>
    <property type="project" value="InterPro"/>
</dbReference>
<dbReference type="Pfam" id="PF00180">
    <property type="entry name" value="Iso_dh"/>
    <property type="match status" value="1"/>
</dbReference>
<dbReference type="CDD" id="cd01577">
    <property type="entry name" value="IPMI_Swivel"/>
    <property type="match status" value="1"/>
</dbReference>
<evidence type="ECO:0000256" key="5">
    <source>
        <dbReference type="ARBA" id="ARBA00013101"/>
    </source>
</evidence>
<evidence type="ECO:0000256" key="13">
    <source>
        <dbReference type="ARBA" id="ARBA00023027"/>
    </source>
</evidence>
<keyword evidence="15" id="KW-0456">Lyase</keyword>
<dbReference type="GO" id="GO:0000287">
    <property type="term" value="F:magnesium ion binding"/>
    <property type="evidence" value="ECO:0007669"/>
    <property type="project" value="InterPro"/>
</dbReference>
<organism evidence="20 21">
    <name type="scientific">Anaeromyces robustus</name>
    <dbReference type="NCBI Taxonomy" id="1754192"/>
    <lineage>
        <taxon>Eukaryota</taxon>
        <taxon>Fungi</taxon>
        <taxon>Fungi incertae sedis</taxon>
        <taxon>Chytridiomycota</taxon>
        <taxon>Chytridiomycota incertae sedis</taxon>
        <taxon>Neocallimastigomycetes</taxon>
        <taxon>Neocallimastigales</taxon>
        <taxon>Neocallimastigaceae</taxon>
        <taxon>Anaeromyces</taxon>
    </lineage>
</organism>
<feature type="domain" description="Isopropylmalate dehydrogenase-like" evidence="19">
    <location>
        <begin position="5"/>
        <end position="369"/>
    </location>
</feature>
<evidence type="ECO:0000256" key="10">
    <source>
        <dbReference type="ARBA" id="ARBA00023002"/>
    </source>
</evidence>
<dbReference type="NCBIfam" id="TIGR02087">
    <property type="entry name" value="LEUD_arch"/>
    <property type="match status" value="1"/>
</dbReference>
<evidence type="ECO:0000256" key="1">
    <source>
        <dbReference type="ARBA" id="ARBA00001936"/>
    </source>
</evidence>
<keyword evidence="9" id="KW-0460">Magnesium</keyword>
<dbReference type="STRING" id="1754192.A0A1Y1XMN9"/>
<keyword evidence="7" id="KW-0028">Amino-acid biosynthesis</keyword>
<dbReference type="PANTHER" id="PTHR42979:SF1">
    <property type="entry name" value="3-ISOPROPYLMALATE DEHYDROGENASE"/>
    <property type="match status" value="1"/>
</dbReference>
<dbReference type="Pfam" id="PF00694">
    <property type="entry name" value="Aconitase_C"/>
    <property type="match status" value="1"/>
</dbReference>
<dbReference type="PROSITE" id="PS00470">
    <property type="entry name" value="IDH_IMDH"/>
    <property type="match status" value="1"/>
</dbReference>
<protein>
    <recommendedName>
        <fullName evidence="5 18">3-isopropylmalate dehydrogenase</fullName>
        <ecNumber evidence="5 18">1.1.1.85</ecNumber>
    </recommendedName>
</protein>
<comment type="similarity">
    <text evidence="3 17">Belongs to the isocitrate and isopropylmalate dehydrogenases family.</text>
</comment>
<evidence type="ECO:0000256" key="12">
    <source>
        <dbReference type="ARBA" id="ARBA00023014"/>
    </source>
</evidence>
<keyword evidence="11" id="KW-0408">Iron</keyword>
<dbReference type="Gene3D" id="3.30.499.10">
    <property type="entry name" value="Aconitase, domain 3"/>
    <property type="match status" value="2"/>
</dbReference>
<dbReference type="PRINTS" id="PR00415">
    <property type="entry name" value="ACONITASE"/>
</dbReference>
<dbReference type="SMART" id="SM01329">
    <property type="entry name" value="Iso_dh"/>
    <property type="match status" value="1"/>
</dbReference>
<keyword evidence="21" id="KW-1185">Reference proteome</keyword>
<evidence type="ECO:0000256" key="8">
    <source>
        <dbReference type="ARBA" id="ARBA00022723"/>
    </source>
</evidence>
<comment type="function">
    <text evidence="18">Catalyzes the oxidation of 3-carboxy-2-hydroxy-4-methylpentanoate (3-isopropylmalate) to 3-carboxy-4-methyl-2-oxopentanoate. The product decarboxylates to 4-methyl-2 oxopentanoate.</text>
</comment>
<sequence length="1082" mass="118133">MKTETIVLLKGDGIGPEIVTEAQKVLQLVSDARKEANDMEFEFKDELIGGIAIDQTGSPLPEQTLNSCLNASAVLLGAVGGPQWPRPATPENPHPPRPEQGLLDIRKKMNLFCNIRPCIFPCESLKSKSPLKEEIVKDTEFIVVRELTGGAYFGKREEENAEGVAYDTIIYSVPEVQRITRIAAQLALAHNPPYPIISIDKANVLASSRLWRRVVTETIQKEFPTVKLQHQLVDSAAMIMVKNPSALNGVLLTENMFGDILSDESSVIPGSLGLLPSASLNGWGKESNGLYEPIHGSAPEIAGQNIANPIGTILSAAMLLRYSFGLEREAKAIEKAVAKVLDDEEHGGLNVRTKELGGNATTTEIGDAIRKALADELNQLNIEDFADKVEVDSTGHLIPSSLKFKRRPMTLCEKIICNSAVGLPAPYDVKPGDMVCVKVDWTIASELTWKGMEKTYNAMNRPGVNRNDRFWLAIDHTVDPSINHLPKPQGLIKASRDFQKEVGIKDLHGPNETILHTDFYRYRALPGQMICGADSHSCSAGALGNFAVGLGAADVLMPLVTGETWFKVPETCEIRFVGKPKFGITGKDIIIHVLGELKRNTVGFERACEWTGPGLKYLSCDDRFAIANMSTEFGGIAGVFQADEITANFIAKRSGDNANYKDGAIYFRADEGAQYSSSHIIDLSKVEPSVCKYPAPDNVFPVGEMAGTPLDGVFIGACTTAEEELILAGLVLEAGLKKGYVPVCKGTRKVTPGSASILARLRELGLIDVYEKAGFKVGAPGCSYCLGIAADRAGEGEVWLSSQNRNFKNRMGKGSIGNVASASCVAASSFDMKITDPTELLESIDKEKWEKFRQFNVVKGEDIVISEPAPIIARAGDSSNVDKVESKKVTIQGKIQRFEDHIDTDAIIPAEFMPGTSDEDLGTHCFQYVRPEFREKVKNGSTIVVAGVGFGSGSSREEAPRALKGSGVKCVIAKSYAFIYGRNQYNMALYGIIINDDAFYEIATEDKEIFIDIANRYVEIEGKKFPFQLSSMEEKLIEGGGVTELYSKYKNELFRVTIKHALDADNERACKKACLENDNLNW</sequence>
<dbReference type="SUPFAM" id="SSF53659">
    <property type="entry name" value="Isocitrate/Isopropylmalate dehydrogenase-like"/>
    <property type="match status" value="1"/>
</dbReference>
<dbReference type="Proteomes" id="UP000193944">
    <property type="component" value="Unassembled WGS sequence"/>
</dbReference>
<comment type="cofactor">
    <cofactor evidence="1">
        <name>Mn(2+)</name>
        <dbReference type="ChEBI" id="CHEBI:29035"/>
    </cofactor>
</comment>
<evidence type="ECO:0000256" key="9">
    <source>
        <dbReference type="ARBA" id="ARBA00022842"/>
    </source>
</evidence>
<comment type="catalytic activity">
    <reaction evidence="18">
        <text>(2R,3S)-3-isopropylmalate + NAD(+) = 4-methyl-2-oxopentanoate + CO2 + NADH</text>
        <dbReference type="Rhea" id="RHEA:32271"/>
        <dbReference type="ChEBI" id="CHEBI:16526"/>
        <dbReference type="ChEBI" id="CHEBI:17865"/>
        <dbReference type="ChEBI" id="CHEBI:35121"/>
        <dbReference type="ChEBI" id="CHEBI:57540"/>
        <dbReference type="ChEBI" id="CHEBI:57945"/>
        <dbReference type="EC" id="1.1.1.85"/>
    </reaction>
</comment>
<keyword evidence="10 17" id="KW-0560">Oxidoreductase</keyword>
<proteinExistence type="inferred from homology"/>
<evidence type="ECO:0000256" key="6">
    <source>
        <dbReference type="ARBA" id="ARBA00022430"/>
    </source>
</evidence>
<dbReference type="SUPFAM" id="SSF53732">
    <property type="entry name" value="Aconitase iron-sulfur domain"/>
    <property type="match status" value="1"/>
</dbReference>
<dbReference type="GO" id="GO:0003862">
    <property type="term" value="F:3-isopropylmalate dehydrogenase activity"/>
    <property type="evidence" value="ECO:0007669"/>
    <property type="project" value="UniProtKB-EC"/>
</dbReference>
<dbReference type="AlphaFoldDB" id="A0A1Y1XMN9"/>
<keyword evidence="14" id="KW-0464">Manganese</keyword>
<dbReference type="Pfam" id="PF00330">
    <property type="entry name" value="Aconitase"/>
    <property type="match status" value="1"/>
</dbReference>
<keyword evidence="16 18" id="KW-0100">Branched-chain amino acid biosynthesis</keyword>
<dbReference type="GO" id="GO:0005829">
    <property type="term" value="C:cytosol"/>
    <property type="evidence" value="ECO:0007669"/>
    <property type="project" value="TreeGrafter"/>
</dbReference>
<dbReference type="InterPro" id="IPR019818">
    <property type="entry name" value="IsoCit/isopropylmalate_DH_CS"/>
</dbReference>
<accession>A0A1Y1XMN9</accession>
<dbReference type="InterPro" id="IPR036008">
    <property type="entry name" value="Aconitase_4Fe-4S_dom"/>
</dbReference>
<evidence type="ECO:0000256" key="16">
    <source>
        <dbReference type="ARBA" id="ARBA00023304"/>
    </source>
</evidence>
<dbReference type="GO" id="GO:0051287">
    <property type="term" value="F:NAD binding"/>
    <property type="evidence" value="ECO:0007669"/>
    <property type="project" value="InterPro"/>
</dbReference>
<dbReference type="InterPro" id="IPR000573">
    <property type="entry name" value="AconitaseA/IPMdHydase_ssu_swvl"/>
</dbReference>
<dbReference type="InterPro" id="IPR033940">
    <property type="entry name" value="IPMI_Swivel"/>
</dbReference>
<evidence type="ECO:0000256" key="7">
    <source>
        <dbReference type="ARBA" id="ARBA00022605"/>
    </source>
</evidence>
<dbReference type="UniPathway" id="UPA00048">
    <property type="reaction ID" value="UER00072"/>
</dbReference>
<comment type="cofactor">
    <cofactor evidence="18">
        <name>Mg(2+)</name>
        <dbReference type="ChEBI" id="CHEBI:18420"/>
    </cofactor>
    <cofactor evidence="18">
        <name>Mn(2+)</name>
        <dbReference type="ChEBI" id="CHEBI:29035"/>
    </cofactor>
    <text evidence="18">Binds 1 Mg(2+) or Mn(2+) ion per subunit.</text>
</comment>
<dbReference type="EMBL" id="MCFG01000017">
    <property type="protein sequence ID" value="ORX86776.1"/>
    <property type="molecule type" value="Genomic_DNA"/>
</dbReference>
<dbReference type="InterPro" id="IPR024084">
    <property type="entry name" value="IsoPropMal-DH-like_dom"/>
</dbReference>
<comment type="subunit">
    <text evidence="4 18">Homodimer.</text>
</comment>
<dbReference type="InterPro" id="IPR011827">
    <property type="entry name" value="LeuD_type2/HacB/DmdB"/>
</dbReference>
<dbReference type="NCBIfam" id="TIGR00169">
    <property type="entry name" value="leuB"/>
    <property type="match status" value="1"/>
</dbReference>
<evidence type="ECO:0000256" key="3">
    <source>
        <dbReference type="ARBA" id="ARBA00007769"/>
    </source>
</evidence>
<comment type="similarity">
    <text evidence="2">Belongs to the aconitase/IPM isomerase family.</text>
</comment>
<dbReference type="Gene3D" id="3.20.19.10">
    <property type="entry name" value="Aconitase, domain 4"/>
    <property type="match status" value="1"/>
</dbReference>
<name>A0A1Y1XMN9_9FUNG</name>
<dbReference type="GO" id="GO:0051536">
    <property type="term" value="F:iron-sulfur cluster binding"/>
    <property type="evidence" value="ECO:0007669"/>
    <property type="project" value="UniProtKB-KW"/>
</dbReference>
<evidence type="ECO:0000256" key="14">
    <source>
        <dbReference type="ARBA" id="ARBA00023211"/>
    </source>
</evidence>
<keyword evidence="6 18" id="KW-0432">Leucine biosynthesis</keyword>
<dbReference type="GO" id="GO:0009098">
    <property type="term" value="P:L-leucine biosynthetic process"/>
    <property type="evidence" value="ECO:0007669"/>
    <property type="project" value="UniProtKB-UniPathway"/>
</dbReference>
<evidence type="ECO:0000256" key="11">
    <source>
        <dbReference type="ARBA" id="ARBA00023004"/>
    </source>
</evidence>
<evidence type="ECO:0000256" key="2">
    <source>
        <dbReference type="ARBA" id="ARBA00007185"/>
    </source>
</evidence>
<evidence type="ECO:0000313" key="20">
    <source>
        <dbReference type="EMBL" id="ORX86776.1"/>
    </source>
</evidence>
<dbReference type="FunFam" id="3.40.718.10:FF:000006">
    <property type="entry name" value="3-isopropylmalate dehydrogenase"/>
    <property type="match status" value="1"/>
</dbReference>
<keyword evidence="13 18" id="KW-0520">NAD</keyword>
<gene>
    <name evidence="20" type="ORF">BCR32DRAFT_240783</name>
</gene>
<evidence type="ECO:0000256" key="4">
    <source>
        <dbReference type="ARBA" id="ARBA00011738"/>
    </source>
</evidence>
<reference evidence="20 21" key="1">
    <citation type="submission" date="2016-08" db="EMBL/GenBank/DDBJ databases">
        <title>A Parts List for Fungal Cellulosomes Revealed by Comparative Genomics.</title>
        <authorList>
            <consortium name="DOE Joint Genome Institute"/>
            <person name="Haitjema C.H."/>
            <person name="Gilmore S.P."/>
            <person name="Henske J.K."/>
            <person name="Solomon K.V."/>
            <person name="De Groot R."/>
            <person name="Kuo A."/>
            <person name="Mondo S.J."/>
            <person name="Salamov A.A."/>
            <person name="Labutti K."/>
            <person name="Zhao Z."/>
            <person name="Chiniquy J."/>
            <person name="Barry K."/>
            <person name="Brewer H.M."/>
            <person name="Purvine S.O."/>
            <person name="Wright A.T."/>
            <person name="Boxma B."/>
            <person name="Van Alen T."/>
            <person name="Hackstein J.H."/>
            <person name="Baker S.E."/>
            <person name="Grigoriev I.V."/>
            <person name="O'Malley M.A."/>
        </authorList>
    </citation>
    <scope>NUCLEOTIDE SEQUENCE [LARGE SCALE GENOMIC DNA]</scope>
    <source>
        <strain evidence="20 21">S4</strain>
    </source>
</reference>
<dbReference type="InterPro" id="IPR004429">
    <property type="entry name" value="Isopropylmalate_DH"/>
</dbReference>
<dbReference type="InterPro" id="IPR015928">
    <property type="entry name" value="Aconitase/3IPM_dehydase_swvl"/>
</dbReference>
<evidence type="ECO:0000259" key="19">
    <source>
        <dbReference type="SMART" id="SM01329"/>
    </source>
</evidence>
<keyword evidence="12" id="KW-0411">Iron-sulfur</keyword>
<keyword evidence="8 18" id="KW-0479">Metal-binding</keyword>
<dbReference type="Gene3D" id="3.40.718.10">
    <property type="entry name" value="Isopropylmalate Dehydrogenase"/>
    <property type="match status" value="1"/>
</dbReference>
<dbReference type="SUPFAM" id="SSF52016">
    <property type="entry name" value="LeuD/IlvD-like"/>
    <property type="match status" value="1"/>
</dbReference>
<evidence type="ECO:0000256" key="18">
    <source>
        <dbReference type="RuleBase" id="RU004445"/>
    </source>
</evidence>
<comment type="pathway">
    <text evidence="18">Amino-acid biosynthesis; L-leucine biosynthesis; L-leucine from 3-methyl-2-oxobutanoate: step 3/4.</text>
</comment>
<evidence type="ECO:0000313" key="21">
    <source>
        <dbReference type="Proteomes" id="UP000193944"/>
    </source>
</evidence>
<evidence type="ECO:0000256" key="15">
    <source>
        <dbReference type="ARBA" id="ARBA00023239"/>
    </source>
</evidence>
<reference evidence="20 21" key="2">
    <citation type="submission" date="2016-08" db="EMBL/GenBank/DDBJ databases">
        <title>Pervasive Adenine N6-methylation of Active Genes in Fungi.</title>
        <authorList>
            <consortium name="DOE Joint Genome Institute"/>
            <person name="Mondo S.J."/>
            <person name="Dannebaum R.O."/>
            <person name="Kuo R.C."/>
            <person name="Labutti K."/>
            <person name="Haridas S."/>
            <person name="Kuo A."/>
            <person name="Salamov A."/>
            <person name="Ahrendt S.R."/>
            <person name="Lipzen A."/>
            <person name="Sullivan W."/>
            <person name="Andreopoulos W.B."/>
            <person name="Clum A."/>
            <person name="Lindquist E."/>
            <person name="Daum C."/>
            <person name="Ramamoorthy G.K."/>
            <person name="Gryganskyi A."/>
            <person name="Culley D."/>
            <person name="Magnuson J.K."/>
            <person name="James T.Y."/>
            <person name="O'Malley M.A."/>
            <person name="Stajich J.E."/>
            <person name="Spatafora J.W."/>
            <person name="Visel A."/>
            <person name="Grigoriev I.V."/>
        </authorList>
    </citation>
    <scope>NUCLEOTIDE SEQUENCE [LARGE SCALE GENOMIC DNA]</scope>
    <source>
        <strain evidence="20 21">S4</strain>
    </source>
</reference>